<proteinExistence type="predicted"/>
<dbReference type="Proteomes" id="UP000886198">
    <property type="component" value="Unassembled WGS sequence"/>
</dbReference>
<evidence type="ECO:0000259" key="1">
    <source>
        <dbReference type="Pfam" id="PF11074"/>
    </source>
</evidence>
<evidence type="ECO:0000313" key="2">
    <source>
        <dbReference type="EMBL" id="HDP78621.1"/>
    </source>
</evidence>
<dbReference type="Pfam" id="PF11074">
    <property type="entry name" value="DUF2779"/>
    <property type="match status" value="1"/>
</dbReference>
<feature type="domain" description="DUF2779" evidence="1">
    <location>
        <begin position="293"/>
        <end position="420"/>
    </location>
</feature>
<dbReference type="EMBL" id="DSBT01000327">
    <property type="protein sequence ID" value="HDP78621.1"/>
    <property type="molecule type" value="Genomic_DNA"/>
</dbReference>
<comment type="caution">
    <text evidence="2">The sequence shown here is derived from an EMBL/GenBank/DDBJ whole genome shotgun (WGS) entry which is preliminary data.</text>
</comment>
<sequence>MRLITKKMFLEYDNCPVRGWTERNEPREFTPTVAEDFRMKEGLDVGKRARSLFPEGVLIEELDPFEASFITERIIGDRQSVTLFEPAFISGDFVSRADVMIKEGDDLDIFEVKSSLAGSSNTKDYIRDLSYTVSVIESSGYRVKKACLIMVSRMYRKGDDDRKLFEIIDVTDEVSAQKSEIKAKLELASVILTSTLIPSGTLGYKCRDCEHLRRCFGLDRRLSIFELPRLGADKTDALIEKGYFYLEELPREALGDKPLLQRVFRGAKTGGIVVDEPEELREKLNSMEHPIGFLDFETAASVIPLYDGLAPYEGIPYQYSLHIRRKDPEVLEHREFLFGNPSRDESLLLAERLVEDLKDCRTLMAHHASVERNILRWLSNRYKDYPELSEQLISFSEIFVDSELLVKNHIYHPDFGGSFSIKKLLPALVEGIGYEGLFIHNGDDARYVFVNMALGNYRASEAERIRRDMLEYCKMDTLAMVEIHRFLCDLSSE</sequence>
<accession>A0A7C1GTK5</accession>
<protein>
    <submittedName>
        <fullName evidence="2">DUF2779 domain-containing protein</fullName>
    </submittedName>
</protein>
<dbReference type="AlphaFoldDB" id="A0A7C1GTK5"/>
<organism evidence="2">
    <name type="scientific">Mesotoga infera</name>
    <dbReference type="NCBI Taxonomy" id="1236046"/>
    <lineage>
        <taxon>Bacteria</taxon>
        <taxon>Thermotogati</taxon>
        <taxon>Thermotogota</taxon>
        <taxon>Thermotogae</taxon>
        <taxon>Kosmotogales</taxon>
        <taxon>Kosmotogaceae</taxon>
        <taxon>Mesotoga</taxon>
    </lineage>
</organism>
<dbReference type="InterPro" id="IPR021301">
    <property type="entry name" value="DUF2779"/>
</dbReference>
<gene>
    <name evidence="2" type="ORF">ENN47_10675</name>
</gene>
<name>A0A7C1GTK5_9BACT</name>
<reference evidence="2" key="1">
    <citation type="journal article" date="2020" name="mSystems">
        <title>Genome- and Community-Level Interaction Insights into Carbon Utilization and Element Cycling Functions of Hydrothermarchaeota in Hydrothermal Sediment.</title>
        <authorList>
            <person name="Zhou Z."/>
            <person name="Liu Y."/>
            <person name="Xu W."/>
            <person name="Pan J."/>
            <person name="Luo Z.H."/>
            <person name="Li M."/>
        </authorList>
    </citation>
    <scope>NUCLEOTIDE SEQUENCE [LARGE SCALE GENOMIC DNA]</scope>
    <source>
        <strain evidence="2">SpSt-1179</strain>
    </source>
</reference>